<dbReference type="EMBL" id="FTMS01000010">
    <property type="protein sequence ID" value="SIQ52018.1"/>
    <property type="molecule type" value="Genomic_DNA"/>
</dbReference>
<name>A0A1N6TF57_9SPIO</name>
<protein>
    <submittedName>
        <fullName evidence="1">Uncharacterized protein</fullName>
    </submittedName>
</protein>
<gene>
    <name evidence="1" type="ORF">SAMN05920897_11035</name>
</gene>
<dbReference type="STRING" id="159291.SAMN05920897_11035"/>
<accession>A0A1N6TF57</accession>
<evidence type="ECO:0000313" key="2">
    <source>
        <dbReference type="Proteomes" id="UP000186400"/>
    </source>
</evidence>
<dbReference type="Proteomes" id="UP000186400">
    <property type="component" value="Unassembled WGS sequence"/>
</dbReference>
<dbReference type="AlphaFoldDB" id="A0A1N6TF57"/>
<organism evidence="1 2">
    <name type="scientific">Alkalispirochaeta americana</name>
    <dbReference type="NCBI Taxonomy" id="159291"/>
    <lineage>
        <taxon>Bacteria</taxon>
        <taxon>Pseudomonadati</taxon>
        <taxon>Spirochaetota</taxon>
        <taxon>Spirochaetia</taxon>
        <taxon>Spirochaetales</taxon>
        <taxon>Spirochaetaceae</taxon>
        <taxon>Alkalispirochaeta</taxon>
    </lineage>
</organism>
<keyword evidence="2" id="KW-1185">Reference proteome</keyword>
<reference evidence="1 2" key="1">
    <citation type="submission" date="2017-01" db="EMBL/GenBank/DDBJ databases">
        <authorList>
            <person name="Mah S.A."/>
            <person name="Swanson W.J."/>
            <person name="Moy G.W."/>
            <person name="Vacquier V.D."/>
        </authorList>
    </citation>
    <scope>NUCLEOTIDE SEQUENCE [LARGE SCALE GENOMIC DNA]</scope>
    <source>
        <strain evidence="1 2">ASpG1</strain>
    </source>
</reference>
<proteinExistence type="predicted"/>
<sequence length="82" mass="9227">MAFELKKVSKSSVVSVKEGPQMAKRKGEPVSNEIGVNFTFDAKEKLLSGKMMFFNVKTDLADERELYEAIEMAINQVLKARV</sequence>
<evidence type="ECO:0000313" key="1">
    <source>
        <dbReference type="EMBL" id="SIQ52018.1"/>
    </source>
</evidence>